<dbReference type="InterPro" id="IPR052935">
    <property type="entry name" value="Mg2+_PAP"/>
</dbReference>
<evidence type="ECO:0000313" key="5">
    <source>
        <dbReference type="Proteomes" id="UP001286456"/>
    </source>
</evidence>
<feature type="compositionally biased region" description="Polar residues" evidence="1">
    <location>
        <begin position="418"/>
        <end position="428"/>
    </location>
</feature>
<dbReference type="GO" id="GO:0030479">
    <property type="term" value="C:actin cortical patch"/>
    <property type="evidence" value="ECO:0007669"/>
    <property type="project" value="TreeGrafter"/>
</dbReference>
<proteinExistence type="predicted"/>
<dbReference type="AlphaFoldDB" id="A0AAE0IP07"/>
<feature type="region of interest" description="Disordered" evidence="1">
    <location>
        <begin position="1"/>
        <end position="47"/>
    </location>
</feature>
<gene>
    <name evidence="4" type="ORF">B0T19DRAFT_356418</name>
</gene>
<reference evidence="4" key="2">
    <citation type="submission" date="2023-06" db="EMBL/GenBank/DDBJ databases">
        <authorList>
            <consortium name="Lawrence Berkeley National Laboratory"/>
            <person name="Haridas S."/>
            <person name="Hensen N."/>
            <person name="Bonometti L."/>
            <person name="Westerberg I."/>
            <person name="Brannstrom I.O."/>
            <person name="Guillou S."/>
            <person name="Cros-Aarteil S."/>
            <person name="Calhoun S."/>
            <person name="Kuo A."/>
            <person name="Mondo S."/>
            <person name="Pangilinan J."/>
            <person name="Riley R."/>
            <person name="Labutti K."/>
            <person name="Andreopoulos B."/>
            <person name="Lipzen A."/>
            <person name="Chen C."/>
            <person name="Yanf M."/>
            <person name="Daum C."/>
            <person name="Ng V."/>
            <person name="Clum A."/>
            <person name="Steindorff A."/>
            <person name="Ohm R."/>
            <person name="Martin F."/>
            <person name="Silar P."/>
            <person name="Natvig D."/>
            <person name="Lalanne C."/>
            <person name="Gautier V."/>
            <person name="Ament-Velasquez S.L."/>
            <person name="Kruys A."/>
            <person name="Hutchinson M.I."/>
            <person name="Powell A.J."/>
            <person name="Barry K."/>
            <person name="Miller A.N."/>
            <person name="Grigoriev I.V."/>
            <person name="Debuchy R."/>
            <person name="Gladieux P."/>
            <person name="Thoren M.H."/>
            <person name="Johannesson H."/>
        </authorList>
    </citation>
    <scope>NUCLEOTIDE SEQUENCE</scope>
    <source>
        <strain evidence="4">SMH4131-1</strain>
    </source>
</reference>
<name>A0AAE0IP07_9PEZI</name>
<dbReference type="InterPro" id="IPR036282">
    <property type="entry name" value="Glutathione-S-Trfase_C_sf"/>
</dbReference>
<organism evidence="4 5">
    <name type="scientific">Cercophora scortea</name>
    <dbReference type="NCBI Taxonomy" id="314031"/>
    <lineage>
        <taxon>Eukaryota</taxon>
        <taxon>Fungi</taxon>
        <taxon>Dikarya</taxon>
        <taxon>Ascomycota</taxon>
        <taxon>Pezizomycotina</taxon>
        <taxon>Sordariomycetes</taxon>
        <taxon>Sordariomycetidae</taxon>
        <taxon>Sordariales</taxon>
        <taxon>Lasiosphaeriaceae</taxon>
        <taxon>Cercophora</taxon>
    </lineage>
</organism>
<dbReference type="Proteomes" id="UP001286456">
    <property type="component" value="Unassembled WGS sequence"/>
</dbReference>
<dbReference type="InterPro" id="IPR010987">
    <property type="entry name" value="Glutathione-S-Trfase_C-like"/>
</dbReference>
<accession>A0AAE0IP07</accession>
<dbReference type="PANTHER" id="PTHR28208:SF1">
    <property type="entry name" value="FILAMENT ORGANIZATION PROTEIN APP1-LIKE, PUTATIVE (AFU_ORTHOLOGUE AFUA_1G06650)-RELATED"/>
    <property type="match status" value="1"/>
</dbReference>
<evidence type="ECO:0008006" key="6">
    <source>
        <dbReference type="Google" id="ProtNLM"/>
    </source>
</evidence>
<dbReference type="FunFam" id="1.20.1050.10:FF:000051">
    <property type="entry name" value="Glutathione S-transferase"/>
    <property type="match status" value="1"/>
</dbReference>
<dbReference type="CDD" id="cd03192">
    <property type="entry name" value="GST_C_Sigma_like"/>
    <property type="match status" value="1"/>
</dbReference>
<dbReference type="EMBL" id="JAUEPO010000003">
    <property type="protein sequence ID" value="KAK3328537.1"/>
    <property type="molecule type" value="Genomic_DNA"/>
</dbReference>
<dbReference type="InterPro" id="IPR004046">
    <property type="entry name" value="GST_C"/>
</dbReference>
<evidence type="ECO:0000259" key="3">
    <source>
        <dbReference type="PROSITE" id="PS50405"/>
    </source>
</evidence>
<dbReference type="InterPro" id="IPR004045">
    <property type="entry name" value="Glutathione_S-Trfase_N"/>
</dbReference>
<feature type="compositionally biased region" description="Polar residues" evidence="1">
    <location>
        <begin position="1"/>
        <end position="11"/>
    </location>
</feature>
<evidence type="ECO:0000313" key="4">
    <source>
        <dbReference type="EMBL" id="KAK3328537.1"/>
    </source>
</evidence>
<protein>
    <recommendedName>
        <fullName evidence="6">Glutathione transferase</fullName>
    </recommendedName>
</protein>
<dbReference type="Pfam" id="PF14497">
    <property type="entry name" value="GST_C_3"/>
    <property type="match status" value="1"/>
</dbReference>
<feature type="domain" description="GST C-terminal" evidence="3">
    <location>
        <begin position="535"/>
        <end position="676"/>
    </location>
</feature>
<dbReference type="InterPro" id="IPR019236">
    <property type="entry name" value="APP1_cat"/>
</dbReference>
<feature type="domain" description="GST N-terminal" evidence="2">
    <location>
        <begin position="441"/>
        <end position="529"/>
    </location>
</feature>
<feature type="compositionally biased region" description="Basic and acidic residues" evidence="1">
    <location>
        <begin position="12"/>
        <end position="23"/>
    </location>
</feature>
<dbReference type="PANTHER" id="PTHR28208">
    <property type="entry name" value="PHOSPHATIDATE PHOSPHATASE APP1"/>
    <property type="match status" value="1"/>
</dbReference>
<dbReference type="PROSITE" id="PS50404">
    <property type="entry name" value="GST_NTER"/>
    <property type="match status" value="1"/>
</dbReference>
<dbReference type="Pfam" id="PF09949">
    <property type="entry name" value="APP1_cat"/>
    <property type="match status" value="1"/>
</dbReference>
<dbReference type="Gene3D" id="3.40.30.10">
    <property type="entry name" value="Glutaredoxin"/>
    <property type="match status" value="1"/>
</dbReference>
<sequence length="690" mass="75908">MALSTAAQSTRLQDKTRAERGFLDAEAALGRSSSSSSSTDKEPRKTSSLKLSTLLSYLGPNNPLPIQVSKNDQVWLLDNVAFRGPQGSWQAEFVAAVFAGEPSARIVDSVGDVAKALGLAKGCDEERIIEARITPFLTPILPGRQAKVTFDKATKLKLGPGGRNGISSDDKTLPHSSDGSMLTTTADVPLGAGGLLTMKTLYVEPHGWAVISDIDDTIKITQTSDPVGILHSTFVAEPTPVSGMPELYAWMQTVLSASAPFFYLSASPYNLYPFLHQFARKHYPHGQLVLRDASWMTIPGLLSNLTLGTEEYKVDRIKKFNSWLPRRKMILIGDSTQSDPEAYGNIFRAFPGWVKLVLIRKVNDIAAIGIQEKNLPSRFEQAFQGVPREAWHVFEDPAECRTLVQKVPPFVSPPPRTGVSSRMTSETTPAAKRPRSAKDVAYQLIYWPGLPGRGEFIRLALEEAGAEYSDTAQIDGGVKQVMAHVSGQVPDNGLNPPVFAPPILQHGDLVINQTANILLYLGPRLGLVPDPQGDDPDGLYRVNELALTALDGLCNEPHDCHHPIATGLYYEDQKVESKRKADDYVKVRLPKFLAYFQRVLASKASGDAPWLYGGQLTYADLVLFQCVDGLKFMFPKAMAKLESKGEHAKVFALHKAVAARPRIKAYLESPRRQKYSNGIYRYYEELDIEG</sequence>
<dbReference type="PROSITE" id="PS50405">
    <property type="entry name" value="GST_CTER"/>
    <property type="match status" value="1"/>
</dbReference>
<keyword evidence="5" id="KW-1185">Reference proteome</keyword>
<dbReference type="GO" id="GO:0008195">
    <property type="term" value="F:phosphatidate phosphatase activity"/>
    <property type="evidence" value="ECO:0007669"/>
    <property type="project" value="InterPro"/>
</dbReference>
<feature type="region of interest" description="Disordered" evidence="1">
    <location>
        <begin position="414"/>
        <end position="433"/>
    </location>
</feature>
<evidence type="ECO:0000256" key="1">
    <source>
        <dbReference type="SAM" id="MobiDB-lite"/>
    </source>
</evidence>
<dbReference type="CDD" id="cd03039">
    <property type="entry name" value="GST_N_Sigma_like"/>
    <property type="match status" value="1"/>
</dbReference>
<dbReference type="SUPFAM" id="SSF52833">
    <property type="entry name" value="Thioredoxin-like"/>
    <property type="match status" value="1"/>
</dbReference>
<dbReference type="SUPFAM" id="SSF47616">
    <property type="entry name" value="GST C-terminal domain-like"/>
    <property type="match status" value="1"/>
</dbReference>
<dbReference type="InterPro" id="IPR036249">
    <property type="entry name" value="Thioredoxin-like_sf"/>
</dbReference>
<dbReference type="Gene3D" id="1.20.1050.10">
    <property type="match status" value="1"/>
</dbReference>
<comment type="caution">
    <text evidence="4">The sequence shown here is derived from an EMBL/GenBank/DDBJ whole genome shotgun (WGS) entry which is preliminary data.</text>
</comment>
<evidence type="ECO:0000259" key="2">
    <source>
        <dbReference type="PROSITE" id="PS50404"/>
    </source>
</evidence>
<reference evidence="4" key="1">
    <citation type="journal article" date="2023" name="Mol. Phylogenet. Evol.">
        <title>Genome-scale phylogeny and comparative genomics of the fungal order Sordariales.</title>
        <authorList>
            <person name="Hensen N."/>
            <person name="Bonometti L."/>
            <person name="Westerberg I."/>
            <person name="Brannstrom I.O."/>
            <person name="Guillou S."/>
            <person name="Cros-Aarteil S."/>
            <person name="Calhoun S."/>
            <person name="Haridas S."/>
            <person name="Kuo A."/>
            <person name="Mondo S."/>
            <person name="Pangilinan J."/>
            <person name="Riley R."/>
            <person name="LaButti K."/>
            <person name="Andreopoulos B."/>
            <person name="Lipzen A."/>
            <person name="Chen C."/>
            <person name="Yan M."/>
            <person name="Daum C."/>
            <person name="Ng V."/>
            <person name="Clum A."/>
            <person name="Steindorff A."/>
            <person name="Ohm R.A."/>
            <person name="Martin F."/>
            <person name="Silar P."/>
            <person name="Natvig D.O."/>
            <person name="Lalanne C."/>
            <person name="Gautier V."/>
            <person name="Ament-Velasquez S.L."/>
            <person name="Kruys A."/>
            <person name="Hutchinson M.I."/>
            <person name="Powell A.J."/>
            <person name="Barry K."/>
            <person name="Miller A.N."/>
            <person name="Grigoriev I.V."/>
            <person name="Debuchy R."/>
            <person name="Gladieux P."/>
            <person name="Hiltunen Thoren M."/>
            <person name="Johannesson H."/>
        </authorList>
    </citation>
    <scope>NUCLEOTIDE SEQUENCE</scope>
    <source>
        <strain evidence="4">SMH4131-1</strain>
    </source>
</reference>